<proteinExistence type="predicted"/>
<reference evidence="2" key="1">
    <citation type="journal article" date="2023" name="Hortic. Res.">
        <title>A chromosome-level phased genome enabling allele-level studies in sweet orange: a case study on citrus Huanglongbing tolerance.</title>
        <authorList>
            <person name="Wu B."/>
            <person name="Yu Q."/>
            <person name="Deng Z."/>
            <person name="Duan Y."/>
            <person name="Luo F."/>
            <person name="Gmitter F. Jr."/>
        </authorList>
    </citation>
    <scope>NUCLEOTIDE SEQUENCE [LARGE SCALE GENOMIC DNA]</scope>
    <source>
        <strain evidence="2">cv. Valencia</strain>
    </source>
</reference>
<evidence type="ECO:0000313" key="2">
    <source>
        <dbReference type="Proteomes" id="UP000829398"/>
    </source>
</evidence>
<name>A0ACB8K1M2_CITSI</name>
<gene>
    <name evidence="1" type="ORF">KPL71_018746</name>
</gene>
<organism evidence="1 2">
    <name type="scientific">Citrus sinensis</name>
    <name type="common">Sweet orange</name>
    <name type="synonym">Citrus aurantium var. sinensis</name>
    <dbReference type="NCBI Taxonomy" id="2711"/>
    <lineage>
        <taxon>Eukaryota</taxon>
        <taxon>Viridiplantae</taxon>
        <taxon>Streptophyta</taxon>
        <taxon>Embryophyta</taxon>
        <taxon>Tracheophyta</taxon>
        <taxon>Spermatophyta</taxon>
        <taxon>Magnoliopsida</taxon>
        <taxon>eudicotyledons</taxon>
        <taxon>Gunneridae</taxon>
        <taxon>Pentapetalae</taxon>
        <taxon>rosids</taxon>
        <taxon>malvids</taxon>
        <taxon>Sapindales</taxon>
        <taxon>Rutaceae</taxon>
        <taxon>Aurantioideae</taxon>
        <taxon>Citrus</taxon>
    </lineage>
</organism>
<keyword evidence="2" id="KW-1185">Reference proteome</keyword>
<sequence>MALRTLYLLLLGQLVSFSLALSSFTTAVITDLGVDAPITQSVLCYLSLALVYGGILLYRRQRLQVSWYWYLLLGFVDVQGNFLFNKAFQFTSISSVTLLDCCAIPCAIVFTWVFLGTRYSVWQLFGASLCVLGLGLMLLSDAEMAGGGGPRPLLGDILVIAGAIFFAMSYVGEEFLVKKIDRVEVVCMIGVYGLLVSVVQLSTLELKSLESVKWSTDIILSFVGNAASSFMFYTLVPFVLKLSGATMLILSVLTSDMWAVILRIFCYHQQVNWTYYLAFAAVLIGLIIYSTTYALIPIMLNPVLNPFNSVCAWIHACNVTSTVTNNRAKDLLPIPALENGNYDVQYQRLDDENMASRGKESFY</sequence>
<protein>
    <submittedName>
        <fullName evidence="1">Uncharacterized protein</fullName>
    </submittedName>
</protein>
<dbReference type="EMBL" id="CM039175">
    <property type="protein sequence ID" value="KAH9738302.1"/>
    <property type="molecule type" value="Genomic_DNA"/>
</dbReference>
<accession>A0ACB8K1M2</accession>
<dbReference type="Proteomes" id="UP000829398">
    <property type="component" value="Chromosome 6"/>
</dbReference>
<evidence type="ECO:0000313" key="1">
    <source>
        <dbReference type="EMBL" id="KAH9738302.1"/>
    </source>
</evidence>
<comment type="caution">
    <text evidence="1">The sequence shown here is derived from an EMBL/GenBank/DDBJ whole genome shotgun (WGS) entry which is preliminary data.</text>
</comment>